<dbReference type="EMBL" id="SGXF01000001">
    <property type="protein sequence ID" value="RZT02249.1"/>
    <property type="molecule type" value="Genomic_DNA"/>
</dbReference>
<proteinExistence type="predicted"/>
<dbReference type="InterPro" id="IPR046088">
    <property type="entry name" value="DUF6106"/>
</dbReference>
<name>A0A4Q7PMT8_9FIRM</name>
<organism evidence="2 3">
    <name type="scientific">Cuneatibacter caecimuris</name>
    <dbReference type="NCBI Taxonomy" id="1796618"/>
    <lineage>
        <taxon>Bacteria</taxon>
        <taxon>Bacillati</taxon>
        <taxon>Bacillota</taxon>
        <taxon>Clostridia</taxon>
        <taxon>Lachnospirales</taxon>
        <taxon>Lachnospiraceae</taxon>
        <taxon>Cuneatibacter</taxon>
    </lineage>
</organism>
<comment type="caution">
    <text evidence="2">The sequence shown here is derived from an EMBL/GenBank/DDBJ whole genome shotgun (WGS) entry which is preliminary data.</text>
</comment>
<keyword evidence="1" id="KW-0812">Transmembrane</keyword>
<evidence type="ECO:0008006" key="4">
    <source>
        <dbReference type="Google" id="ProtNLM"/>
    </source>
</evidence>
<dbReference type="OrthoDB" id="2062630at2"/>
<evidence type="ECO:0000313" key="2">
    <source>
        <dbReference type="EMBL" id="RZT02249.1"/>
    </source>
</evidence>
<dbReference type="RefSeq" id="WP_130432457.1">
    <property type="nucleotide sequence ID" value="NZ_SGXF01000001.1"/>
</dbReference>
<dbReference type="Proteomes" id="UP000292927">
    <property type="component" value="Unassembled WGS sequence"/>
</dbReference>
<protein>
    <recommendedName>
        <fullName evidence="4">PH (Pleckstrin Homology) domain-containing protein</fullName>
    </recommendedName>
</protein>
<dbReference type="Pfam" id="PF19601">
    <property type="entry name" value="DUF6106"/>
    <property type="match status" value="1"/>
</dbReference>
<feature type="transmembrane region" description="Helical" evidence="1">
    <location>
        <begin position="23"/>
        <end position="52"/>
    </location>
</feature>
<evidence type="ECO:0000313" key="3">
    <source>
        <dbReference type="Proteomes" id="UP000292927"/>
    </source>
</evidence>
<keyword evidence="1" id="KW-1133">Transmembrane helix</keyword>
<reference evidence="2 3" key="1">
    <citation type="submission" date="2019-02" db="EMBL/GenBank/DDBJ databases">
        <title>Genomic Encyclopedia of Type Strains, Phase IV (KMG-IV): sequencing the most valuable type-strain genomes for metagenomic binning, comparative biology and taxonomic classification.</title>
        <authorList>
            <person name="Goeker M."/>
        </authorList>
    </citation>
    <scope>NUCLEOTIDE SEQUENCE [LARGE SCALE GENOMIC DNA]</scope>
    <source>
        <strain evidence="2 3">DSM 29486</strain>
    </source>
</reference>
<keyword evidence="3" id="KW-1185">Reference proteome</keyword>
<keyword evidence="1" id="KW-0472">Membrane</keyword>
<gene>
    <name evidence="2" type="ORF">EV209_0359</name>
</gene>
<evidence type="ECO:0000256" key="1">
    <source>
        <dbReference type="SAM" id="Phobius"/>
    </source>
</evidence>
<dbReference type="AlphaFoldDB" id="A0A4Q7PMT8"/>
<sequence>MNQDIYAEWLVKRKTPGYVYLEIPLIVLACLIGLMLALTTSWGIIVTALVFVGSYFLMRTFKVEYEYVFVTNELDIDKIMNQSKRKRMHRLEISNMELVAPWDGHDLDTYKNNQNYKKVDVSSGIATNKRYGIAYSESGNNTLFIFEPNEHILEVMRRCAPRKVIQ</sequence>
<accession>A0A4Q7PMT8</accession>